<sequence>VRSIFFVSPNAFLLARANRDLWSPFGNAQIIKAIQENNIKKVYAVDVYSSNCFFVQKR</sequence>
<organism evidence="1">
    <name type="scientific">marine metagenome</name>
    <dbReference type="NCBI Taxonomy" id="408172"/>
    <lineage>
        <taxon>unclassified sequences</taxon>
        <taxon>metagenomes</taxon>
        <taxon>ecological metagenomes</taxon>
    </lineage>
</organism>
<protein>
    <submittedName>
        <fullName evidence="1">Uncharacterized protein</fullName>
    </submittedName>
</protein>
<reference evidence="1" key="1">
    <citation type="submission" date="2018-05" db="EMBL/GenBank/DDBJ databases">
        <authorList>
            <person name="Lanie J.A."/>
            <person name="Ng W.-L."/>
            <person name="Kazmierczak K.M."/>
            <person name="Andrzejewski T.M."/>
            <person name="Davidsen T.M."/>
            <person name="Wayne K.J."/>
            <person name="Tettelin H."/>
            <person name="Glass J.I."/>
            <person name="Rusch D."/>
            <person name="Podicherti R."/>
            <person name="Tsui H.-C.T."/>
            <person name="Winkler M.E."/>
        </authorList>
    </citation>
    <scope>NUCLEOTIDE SEQUENCE</scope>
</reference>
<dbReference type="EMBL" id="UINC01154461">
    <property type="protein sequence ID" value="SVD49761.1"/>
    <property type="molecule type" value="Genomic_DNA"/>
</dbReference>
<evidence type="ECO:0000313" key="1">
    <source>
        <dbReference type="EMBL" id="SVD49761.1"/>
    </source>
</evidence>
<name>A0A382VV19_9ZZZZ</name>
<accession>A0A382VV19</accession>
<proteinExistence type="predicted"/>
<dbReference type="AlphaFoldDB" id="A0A382VV19"/>
<feature type="non-terminal residue" evidence="1">
    <location>
        <position position="1"/>
    </location>
</feature>
<gene>
    <name evidence="1" type="ORF">METZ01_LOCUS402615</name>
</gene>